<keyword evidence="5" id="KW-0804">Transcription</keyword>
<evidence type="ECO:0000256" key="5">
    <source>
        <dbReference type="ARBA" id="ARBA00023163"/>
    </source>
</evidence>
<dbReference type="Gene3D" id="1.10.10.10">
    <property type="entry name" value="Winged helix-like DNA-binding domain superfamily/Winged helix DNA-binding domain"/>
    <property type="match status" value="1"/>
</dbReference>
<sequence>MGRLNYQHLYYFWIVAKHGSITRASERLRLSQPTISSQLSAFEKSIGSQLFDKDGRRLTLTEAGRQVFSYAEQIFRLGEELSASLDDRDAANRLRLNVGVVNSLPKLVVYQLVKPAFGLDEPIRMMCYEDKRERLLAELALHGIDLVLSDAPASSASGSRVYNHLIRQSTISVFGSKATAARHRRNFPLSLHNAPFLLPTTNIEIRRSLDEWFEDRKIRPEIVAEVEDSALLKTFAEDGMGLVVAPTIVRETIERQYSLEFVGEISDVVEQFYAITTQRKVRSTAIAAILAMQGGLADAPEPDDTIIVVAQPDAI</sequence>
<keyword evidence="2" id="KW-0805">Transcription regulation</keyword>
<keyword evidence="8" id="KW-1185">Reference proteome</keyword>
<dbReference type="InterPro" id="IPR036388">
    <property type="entry name" value="WH-like_DNA-bd_sf"/>
</dbReference>
<feature type="domain" description="HTH lysR-type" evidence="6">
    <location>
        <begin position="4"/>
        <end position="61"/>
    </location>
</feature>
<dbReference type="PANTHER" id="PTHR30293:SF2">
    <property type="entry name" value="TRANSCRIPTIONAL ACTIVATOR PROTEIN NHAR"/>
    <property type="match status" value="1"/>
</dbReference>
<dbReference type="AlphaFoldDB" id="A0A9W6GYU1"/>
<evidence type="ECO:0000256" key="1">
    <source>
        <dbReference type="ARBA" id="ARBA00009437"/>
    </source>
</evidence>
<evidence type="ECO:0000313" key="8">
    <source>
        <dbReference type="Proteomes" id="UP001144323"/>
    </source>
</evidence>
<dbReference type="InterPro" id="IPR005119">
    <property type="entry name" value="LysR_subst-bd"/>
</dbReference>
<dbReference type="GO" id="GO:2000142">
    <property type="term" value="P:regulation of DNA-templated transcription initiation"/>
    <property type="evidence" value="ECO:0007669"/>
    <property type="project" value="TreeGrafter"/>
</dbReference>
<dbReference type="Gene3D" id="3.40.190.290">
    <property type="match status" value="1"/>
</dbReference>
<dbReference type="InterPro" id="IPR000847">
    <property type="entry name" value="LysR_HTH_N"/>
</dbReference>
<dbReference type="PANTHER" id="PTHR30293">
    <property type="entry name" value="TRANSCRIPTIONAL REGULATORY PROTEIN NAC-RELATED"/>
    <property type="match status" value="1"/>
</dbReference>
<keyword evidence="4" id="KW-0010">Activator</keyword>
<gene>
    <name evidence="7" type="ORF">LMG27198_44660</name>
</gene>
<dbReference type="Proteomes" id="UP001144323">
    <property type="component" value="Unassembled WGS sequence"/>
</dbReference>
<evidence type="ECO:0000259" key="6">
    <source>
        <dbReference type="PROSITE" id="PS50931"/>
    </source>
</evidence>
<evidence type="ECO:0000256" key="3">
    <source>
        <dbReference type="ARBA" id="ARBA00023125"/>
    </source>
</evidence>
<evidence type="ECO:0000256" key="4">
    <source>
        <dbReference type="ARBA" id="ARBA00023159"/>
    </source>
</evidence>
<dbReference type="PROSITE" id="PS50931">
    <property type="entry name" value="HTH_LYSR"/>
    <property type="match status" value="1"/>
</dbReference>
<comment type="caution">
    <text evidence="7">The sequence shown here is derived from an EMBL/GenBank/DDBJ whole genome shotgun (WGS) entry which is preliminary data.</text>
</comment>
<dbReference type="SUPFAM" id="SSF46785">
    <property type="entry name" value="Winged helix' DNA-binding domain"/>
    <property type="match status" value="1"/>
</dbReference>
<accession>A0A9W6GYU1</accession>
<dbReference type="Pfam" id="PF03466">
    <property type="entry name" value="LysR_substrate"/>
    <property type="match status" value="1"/>
</dbReference>
<keyword evidence="3" id="KW-0238">DNA-binding</keyword>
<organism evidence="7 8">
    <name type="scientific">Methylocystis echinoides</name>
    <dbReference type="NCBI Taxonomy" id="29468"/>
    <lineage>
        <taxon>Bacteria</taxon>
        <taxon>Pseudomonadati</taxon>
        <taxon>Pseudomonadota</taxon>
        <taxon>Alphaproteobacteria</taxon>
        <taxon>Hyphomicrobiales</taxon>
        <taxon>Methylocystaceae</taxon>
        <taxon>Methylocystis</taxon>
    </lineage>
</organism>
<dbReference type="InterPro" id="IPR036390">
    <property type="entry name" value="WH_DNA-bd_sf"/>
</dbReference>
<reference evidence="7" key="1">
    <citation type="journal article" date="2023" name="Int. J. Syst. Evol. Microbiol.">
        <title>Methylocystis iwaonis sp. nov., a type II methane-oxidizing bacterium from surface soil of a rice paddy field in Japan, and emended description of the genus Methylocystis (ex Whittenbury et al. 1970) Bowman et al. 1993.</title>
        <authorList>
            <person name="Kaise H."/>
            <person name="Sawadogo J.B."/>
            <person name="Alam M.S."/>
            <person name="Ueno C."/>
            <person name="Dianou D."/>
            <person name="Shinjo R."/>
            <person name="Asakawa S."/>
        </authorList>
    </citation>
    <scope>NUCLEOTIDE SEQUENCE</scope>
    <source>
        <strain evidence="7">LMG27198</strain>
    </source>
</reference>
<dbReference type="FunFam" id="1.10.10.10:FF:000001">
    <property type="entry name" value="LysR family transcriptional regulator"/>
    <property type="match status" value="1"/>
</dbReference>
<evidence type="ECO:0000313" key="7">
    <source>
        <dbReference type="EMBL" id="GLI95474.1"/>
    </source>
</evidence>
<dbReference type="GO" id="GO:0003677">
    <property type="term" value="F:DNA binding"/>
    <property type="evidence" value="ECO:0007669"/>
    <property type="project" value="UniProtKB-KW"/>
</dbReference>
<proteinExistence type="inferred from homology"/>
<dbReference type="GO" id="GO:0003700">
    <property type="term" value="F:DNA-binding transcription factor activity"/>
    <property type="evidence" value="ECO:0007669"/>
    <property type="project" value="InterPro"/>
</dbReference>
<evidence type="ECO:0000256" key="2">
    <source>
        <dbReference type="ARBA" id="ARBA00023015"/>
    </source>
</evidence>
<dbReference type="PRINTS" id="PR00039">
    <property type="entry name" value="HTHLYSR"/>
</dbReference>
<comment type="similarity">
    <text evidence="1">Belongs to the LysR transcriptional regulatory family.</text>
</comment>
<dbReference type="Pfam" id="PF00126">
    <property type="entry name" value="HTH_1"/>
    <property type="match status" value="1"/>
</dbReference>
<dbReference type="SUPFAM" id="SSF53850">
    <property type="entry name" value="Periplasmic binding protein-like II"/>
    <property type="match status" value="1"/>
</dbReference>
<dbReference type="EMBL" id="BSEC01000003">
    <property type="protein sequence ID" value="GLI95474.1"/>
    <property type="molecule type" value="Genomic_DNA"/>
</dbReference>
<name>A0A9W6GYU1_9HYPH</name>
<protein>
    <submittedName>
        <fullName evidence="7">Transcriptional activator NhaR</fullName>
    </submittedName>
</protein>